<protein>
    <recommendedName>
        <fullName evidence="3">Tify domain-containing protein</fullName>
    </recommendedName>
</protein>
<name>D5ABM4_PICSI</name>
<dbReference type="SMART" id="SM00979">
    <property type="entry name" value="TIFY"/>
    <property type="match status" value="1"/>
</dbReference>
<comment type="similarity">
    <text evidence="1">Belongs to the TIFY/JAZ family.</text>
</comment>
<dbReference type="GO" id="GO:0009611">
    <property type="term" value="P:response to wounding"/>
    <property type="evidence" value="ECO:0007669"/>
    <property type="project" value="TreeGrafter"/>
</dbReference>
<dbReference type="AlphaFoldDB" id="D5ABM4"/>
<dbReference type="GO" id="GO:0031347">
    <property type="term" value="P:regulation of defense response"/>
    <property type="evidence" value="ECO:0007669"/>
    <property type="project" value="TreeGrafter"/>
</dbReference>
<dbReference type="Pfam" id="PF09425">
    <property type="entry name" value="Jas_motif"/>
    <property type="match status" value="1"/>
</dbReference>
<proteinExistence type="evidence at transcript level"/>
<sequence>MGLVVSTKLKLGTAFEEQCDEETGLPSWITSVNGGAKRAVADCISRLAPSMIPEKPSSAKLSIFYGGTVYIYDDIPTDKAQAIMLMASSGNYSSYPHTKVHNGWGSQTEQKLSVPVIKLSNGSGIHPQTSSPKLRTGSSDIPIARKHSLQRFLQNRRDRVNANAKGPYKTAEAERSSIVQSECKRKVSI</sequence>
<dbReference type="InterPro" id="IPR010399">
    <property type="entry name" value="Tify_dom"/>
</dbReference>
<dbReference type="EMBL" id="BT123633">
    <property type="protein sequence ID" value="ADE76943.1"/>
    <property type="molecule type" value="mRNA"/>
</dbReference>
<evidence type="ECO:0000313" key="4">
    <source>
        <dbReference type="EMBL" id="ADE76943.1"/>
    </source>
</evidence>
<dbReference type="InterPro" id="IPR018467">
    <property type="entry name" value="CCT_CS"/>
</dbReference>
<evidence type="ECO:0000259" key="3">
    <source>
        <dbReference type="PROSITE" id="PS51320"/>
    </source>
</evidence>
<accession>D5ABM4</accession>
<dbReference type="GO" id="GO:0005634">
    <property type="term" value="C:nucleus"/>
    <property type="evidence" value="ECO:0007669"/>
    <property type="project" value="TreeGrafter"/>
</dbReference>
<dbReference type="PANTHER" id="PTHR33077:SF60">
    <property type="entry name" value="TIFY DOMAIN-CONTAINING PROTEIN"/>
    <property type="match status" value="1"/>
</dbReference>
<dbReference type="InterPro" id="IPR040390">
    <property type="entry name" value="TIFY/JAZ"/>
</dbReference>
<dbReference type="GO" id="GO:2000022">
    <property type="term" value="P:regulation of jasmonic acid mediated signaling pathway"/>
    <property type="evidence" value="ECO:0007669"/>
    <property type="project" value="TreeGrafter"/>
</dbReference>
<feature type="compositionally biased region" description="Polar residues" evidence="2">
    <location>
        <begin position="120"/>
        <end position="139"/>
    </location>
</feature>
<evidence type="ECO:0000256" key="1">
    <source>
        <dbReference type="ARBA" id="ARBA00008614"/>
    </source>
</evidence>
<dbReference type="PROSITE" id="PS51320">
    <property type="entry name" value="TIFY"/>
    <property type="match status" value="1"/>
</dbReference>
<dbReference type="PANTHER" id="PTHR33077">
    <property type="entry name" value="PROTEIN TIFY 4A-RELATED-RELATED"/>
    <property type="match status" value="1"/>
</dbReference>
<organism evidence="4">
    <name type="scientific">Picea sitchensis</name>
    <name type="common">Sitka spruce</name>
    <name type="synonym">Pinus sitchensis</name>
    <dbReference type="NCBI Taxonomy" id="3332"/>
    <lineage>
        <taxon>Eukaryota</taxon>
        <taxon>Viridiplantae</taxon>
        <taxon>Streptophyta</taxon>
        <taxon>Embryophyta</taxon>
        <taxon>Tracheophyta</taxon>
        <taxon>Spermatophyta</taxon>
        <taxon>Pinopsida</taxon>
        <taxon>Pinidae</taxon>
        <taxon>Conifers I</taxon>
        <taxon>Pinales</taxon>
        <taxon>Pinaceae</taxon>
        <taxon>Picea</taxon>
    </lineage>
</organism>
<feature type="domain" description="Tify" evidence="3">
    <location>
        <begin position="54"/>
        <end position="89"/>
    </location>
</feature>
<evidence type="ECO:0000256" key="2">
    <source>
        <dbReference type="SAM" id="MobiDB-lite"/>
    </source>
</evidence>
<reference evidence="4" key="1">
    <citation type="submission" date="2010-04" db="EMBL/GenBank/DDBJ databases">
        <authorList>
            <person name="Reid K.E."/>
            <person name="Liao N."/>
            <person name="Chan S."/>
            <person name="Docking R."/>
            <person name="Taylor G."/>
            <person name="Moore R."/>
            <person name="Mayo M."/>
            <person name="Munro S."/>
            <person name="King J."/>
            <person name="Yanchuk A."/>
            <person name="Holt R."/>
            <person name="Jones S."/>
            <person name="Marra M."/>
            <person name="Ritland C.E."/>
            <person name="Ritland K."/>
            <person name="Bohlmann J."/>
        </authorList>
    </citation>
    <scope>NUCLEOTIDE SEQUENCE</scope>
    <source>
        <tissue evidence="4">Bud</tissue>
    </source>
</reference>
<dbReference type="Pfam" id="PF06200">
    <property type="entry name" value="tify"/>
    <property type="match status" value="1"/>
</dbReference>
<feature type="region of interest" description="Disordered" evidence="2">
    <location>
        <begin position="120"/>
        <end position="141"/>
    </location>
</feature>